<gene>
    <name evidence="1" type="ORF">DCAF_LOCUS27357</name>
</gene>
<dbReference type="AlphaFoldDB" id="A0AAV1SV33"/>
<organism evidence="1 2">
    <name type="scientific">Dovyalis caffra</name>
    <dbReference type="NCBI Taxonomy" id="77055"/>
    <lineage>
        <taxon>Eukaryota</taxon>
        <taxon>Viridiplantae</taxon>
        <taxon>Streptophyta</taxon>
        <taxon>Embryophyta</taxon>
        <taxon>Tracheophyta</taxon>
        <taxon>Spermatophyta</taxon>
        <taxon>Magnoliopsida</taxon>
        <taxon>eudicotyledons</taxon>
        <taxon>Gunneridae</taxon>
        <taxon>Pentapetalae</taxon>
        <taxon>rosids</taxon>
        <taxon>fabids</taxon>
        <taxon>Malpighiales</taxon>
        <taxon>Salicaceae</taxon>
        <taxon>Flacourtieae</taxon>
        <taxon>Dovyalis</taxon>
    </lineage>
</organism>
<dbReference type="Proteomes" id="UP001314170">
    <property type="component" value="Unassembled WGS sequence"/>
</dbReference>
<protein>
    <submittedName>
        <fullName evidence="1">Uncharacterized protein</fullName>
    </submittedName>
</protein>
<name>A0AAV1SV33_9ROSI</name>
<evidence type="ECO:0000313" key="1">
    <source>
        <dbReference type="EMBL" id="CAK7357073.1"/>
    </source>
</evidence>
<dbReference type="PANTHER" id="PTHR46835:SF3">
    <property type="entry name" value="BASIC-LEUCINE ZIPPER (BZIP) TRANSCRIPTION FACTOR FAMILY PROTEIN"/>
    <property type="match status" value="1"/>
</dbReference>
<dbReference type="PANTHER" id="PTHR46835">
    <property type="entry name" value="BASIC-LEUCINE ZIPPER (BZIP) TRANSCRIPTION FACTOR FAMILY PROTEIN-RELATED"/>
    <property type="match status" value="1"/>
</dbReference>
<reference evidence="1 2" key="1">
    <citation type="submission" date="2024-01" db="EMBL/GenBank/DDBJ databases">
        <authorList>
            <person name="Waweru B."/>
        </authorList>
    </citation>
    <scope>NUCLEOTIDE SEQUENCE [LARGE SCALE GENOMIC DNA]</scope>
</reference>
<dbReference type="InterPro" id="IPR044797">
    <property type="entry name" value="At4g06598-like"/>
</dbReference>
<comment type="caution">
    <text evidence="1">The sequence shown here is derived from an EMBL/GenBank/DDBJ whole genome shotgun (WGS) entry which is preliminary data.</text>
</comment>
<keyword evidence="2" id="KW-1185">Reference proteome</keyword>
<accession>A0AAV1SV33</accession>
<sequence length="151" mass="17053">MSCFQGTASALSMANSKESANIRNLMYSGKQALPLKTPVRRGGHRRLSSDPFAYIDVANASNIDYAAQDEYRYKNVMSIPSWGSQDFDYYKDVRQTSLHAELNMTKKKNRAWDSSLNAPNYPSGLSCARENAGLQIQDHHLPRGKQMVFRE</sequence>
<evidence type="ECO:0000313" key="2">
    <source>
        <dbReference type="Proteomes" id="UP001314170"/>
    </source>
</evidence>
<proteinExistence type="predicted"/>
<dbReference type="EMBL" id="CAWUPB010001197">
    <property type="protein sequence ID" value="CAK7357073.1"/>
    <property type="molecule type" value="Genomic_DNA"/>
</dbReference>